<dbReference type="EMBL" id="CP080572">
    <property type="protein sequence ID" value="USG99966.1"/>
    <property type="molecule type" value="Genomic_DNA"/>
</dbReference>
<name>A0A9E7SCY9_9EURY</name>
<dbReference type="RefSeq" id="WP_251949233.1">
    <property type="nucleotide sequence ID" value="NZ_CP080572.1"/>
</dbReference>
<sequence>MLIGKALIPVKVLRSFGTWKSGDTILIEDWKAKELWENGIVEIIDESEKIIRELDQVIAEEKANEPIVPIPEGLYSRAEFYIYYLENYVKNKVEIDIDVINAKVTKLSNLKKKYQHLKKLRFKKILTAIMFRPASLEILSRLSPEERKIYLQISQIRNEWLGES</sequence>
<evidence type="ECO:0008006" key="3">
    <source>
        <dbReference type="Google" id="ProtNLM"/>
    </source>
</evidence>
<dbReference type="KEGG" id="thei:K1720_00290"/>
<dbReference type="CDD" id="cd21697">
    <property type="entry name" value="GINS_B_archaea_Gins23"/>
    <property type="match status" value="1"/>
</dbReference>
<organism evidence="1 2">
    <name type="scientific">Thermococcus argininiproducens</name>
    <dbReference type="NCBI Taxonomy" id="2866384"/>
    <lineage>
        <taxon>Archaea</taxon>
        <taxon>Methanobacteriati</taxon>
        <taxon>Methanobacteriota</taxon>
        <taxon>Thermococci</taxon>
        <taxon>Thermococcales</taxon>
        <taxon>Thermococcaceae</taxon>
        <taxon>Thermococcus</taxon>
    </lineage>
</organism>
<dbReference type="Gene3D" id="1.20.58.2050">
    <property type="match status" value="1"/>
</dbReference>
<accession>A0A9E7SCY9</accession>
<evidence type="ECO:0000313" key="1">
    <source>
        <dbReference type="EMBL" id="USG99966.1"/>
    </source>
</evidence>
<keyword evidence="2" id="KW-1185">Reference proteome</keyword>
<reference evidence="1 2" key="1">
    <citation type="submission" date="2021-08" db="EMBL/GenBank/DDBJ databases">
        <title>Thermococcus onnuriiensis IOH2.</title>
        <authorList>
            <person name="Park Y.-J."/>
        </authorList>
    </citation>
    <scope>NUCLEOTIDE SEQUENCE [LARGE SCALE GENOMIC DNA]</scope>
    <source>
        <strain evidence="1 2">IOH2</strain>
    </source>
</reference>
<protein>
    <recommendedName>
        <fullName evidence="3">GINS subunit domain-containing protein</fullName>
    </recommendedName>
</protein>
<dbReference type="AlphaFoldDB" id="A0A9E7SCY9"/>
<dbReference type="InterPro" id="IPR038437">
    <property type="entry name" value="GINS_Psf3_sf"/>
</dbReference>
<dbReference type="Proteomes" id="UP001056425">
    <property type="component" value="Chromosome"/>
</dbReference>
<dbReference type="GeneID" id="72776735"/>
<gene>
    <name evidence="1" type="ORF">K1720_00290</name>
</gene>
<dbReference type="CDD" id="cd11714">
    <property type="entry name" value="GINS_A_archaea"/>
    <property type="match status" value="1"/>
</dbReference>
<evidence type="ECO:0000313" key="2">
    <source>
        <dbReference type="Proteomes" id="UP001056425"/>
    </source>
</evidence>
<proteinExistence type="predicted"/>